<dbReference type="RefSeq" id="WP_193530458.1">
    <property type="nucleotide sequence ID" value="NZ_JADCJZ010000003.1"/>
</dbReference>
<accession>A0ABR9QUT4</accession>
<dbReference type="EMBL" id="JADCJZ010000003">
    <property type="protein sequence ID" value="MBE5024836.1"/>
    <property type="molecule type" value="Genomic_DNA"/>
</dbReference>
<dbReference type="Proteomes" id="UP001194273">
    <property type="component" value="Unassembled WGS sequence"/>
</dbReference>
<evidence type="ECO:0000313" key="2">
    <source>
        <dbReference type="Proteomes" id="UP001194273"/>
    </source>
</evidence>
<name>A0ABR9QUT4_9ACTN</name>
<evidence type="ECO:0000313" key="1">
    <source>
        <dbReference type="EMBL" id="MBE5024836.1"/>
    </source>
</evidence>
<sequence>MDDGIRTVVGSDGMHQEQESDFVRWDLATGEASLVFGDPGDGVRTVIRPDGSSAVEQQLGNMRISTDRGMESIL</sequence>
<comment type="caution">
    <text evidence="1">The sequence shown here is derived from an EMBL/GenBank/DDBJ whole genome shotgun (WGS) entry which is preliminary data.</text>
</comment>
<protein>
    <submittedName>
        <fullName evidence="1">Uncharacterized protein</fullName>
    </submittedName>
</protein>
<keyword evidence="2" id="KW-1185">Reference proteome</keyword>
<organism evidence="1 2">
    <name type="scientific">Thermophilibacter gallinarum</name>
    <dbReference type="NCBI Taxonomy" id="2779357"/>
    <lineage>
        <taxon>Bacteria</taxon>
        <taxon>Bacillati</taxon>
        <taxon>Actinomycetota</taxon>
        <taxon>Coriobacteriia</taxon>
        <taxon>Coriobacteriales</taxon>
        <taxon>Atopobiaceae</taxon>
        <taxon>Thermophilibacter</taxon>
    </lineage>
</organism>
<reference evidence="1 2" key="1">
    <citation type="submission" date="2020-10" db="EMBL/GenBank/DDBJ databases">
        <title>ChiBAC.</title>
        <authorList>
            <person name="Zenner C."/>
            <person name="Hitch T.C.A."/>
            <person name="Clavel T."/>
        </authorList>
    </citation>
    <scope>NUCLEOTIDE SEQUENCE [LARGE SCALE GENOMIC DNA]</scope>
    <source>
        <strain evidence="1 2">DSM 107455</strain>
    </source>
</reference>
<gene>
    <name evidence="1" type="ORF">INF26_08275</name>
</gene>
<proteinExistence type="predicted"/>